<keyword evidence="16" id="KW-0234">DNA repair</keyword>
<evidence type="ECO:0000256" key="3">
    <source>
        <dbReference type="ARBA" id="ARBA00009645"/>
    </source>
</evidence>
<evidence type="ECO:0000256" key="8">
    <source>
        <dbReference type="ARBA" id="ARBA00022695"/>
    </source>
</evidence>
<evidence type="ECO:0000256" key="7">
    <source>
        <dbReference type="ARBA" id="ARBA00022679"/>
    </source>
</evidence>
<feature type="region of interest" description="Disordered" evidence="21">
    <location>
        <begin position="642"/>
        <end position="664"/>
    </location>
</feature>
<keyword evidence="8" id="KW-0548">Nucleotidyltransferase</keyword>
<evidence type="ECO:0000256" key="16">
    <source>
        <dbReference type="ARBA" id="ARBA00023204"/>
    </source>
</evidence>
<keyword evidence="10" id="KW-0235">DNA replication</keyword>
<evidence type="ECO:0000256" key="6">
    <source>
        <dbReference type="ARBA" id="ARBA00022618"/>
    </source>
</evidence>
<dbReference type="GO" id="GO:0006302">
    <property type="term" value="P:double-strand break repair"/>
    <property type="evidence" value="ECO:0007669"/>
    <property type="project" value="TreeGrafter"/>
</dbReference>
<keyword evidence="11" id="KW-0227">DNA damage</keyword>
<feature type="compositionally biased region" description="Basic and acidic residues" evidence="21">
    <location>
        <begin position="642"/>
        <end position="652"/>
    </location>
</feature>
<evidence type="ECO:0000256" key="1">
    <source>
        <dbReference type="ARBA" id="ARBA00004186"/>
    </source>
</evidence>
<evidence type="ECO:0000256" key="12">
    <source>
        <dbReference type="ARBA" id="ARBA00022776"/>
    </source>
</evidence>
<dbReference type="GO" id="GO:0051225">
    <property type="term" value="P:spindle assembly"/>
    <property type="evidence" value="ECO:0007669"/>
    <property type="project" value="InterPro"/>
</dbReference>
<dbReference type="GO" id="GO:0003887">
    <property type="term" value="F:DNA-directed DNA polymerase activity"/>
    <property type="evidence" value="ECO:0007669"/>
    <property type="project" value="UniProtKB-KW"/>
</dbReference>
<keyword evidence="5" id="KW-0963">Cytoplasm</keyword>
<gene>
    <name evidence="23" type="ORF">P4O66_008631</name>
</gene>
<organism evidence="23 24">
    <name type="scientific">Electrophorus voltai</name>
    <dbReference type="NCBI Taxonomy" id="2609070"/>
    <lineage>
        <taxon>Eukaryota</taxon>
        <taxon>Metazoa</taxon>
        <taxon>Chordata</taxon>
        <taxon>Craniata</taxon>
        <taxon>Vertebrata</taxon>
        <taxon>Euteleostomi</taxon>
        <taxon>Actinopterygii</taxon>
        <taxon>Neopterygii</taxon>
        <taxon>Teleostei</taxon>
        <taxon>Ostariophysi</taxon>
        <taxon>Gymnotiformes</taxon>
        <taxon>Gymnotoidei</taxon>
        <taxon>Gymnotidae</taxon>
        <taxon>Electrophorus</taxon>
    </lineage>
</organism>
<dbReference type="FunFam" id="1.20.1060.10:FF:000001">
    <property type="entry name" value="DNA polymerase I"/>
    <property type="match status" value="1"/>
</dbReference>
<evidence type="ECO:0000256" key="15">
    <source>
        <dbReference type="ARBA" id="ARBA00023125"/>
    </source>
</evidence>
<reference evidence="23" key="1">
    <citation type="submission" date="2023-03" db="EMBL/GenBank/DDBJ databases">
        <title>Electrophorus voltai genome.</title>
        <authorList>
            <person name="Bian C."/>
        </authorList>
    </citation>
    <scope>NUCLEOTIDE SEQUENCE</scope>
    <source>
        <strain evidence="23">CB-2022</strain>
        <tissue evidence="23">Muscle</tissue>
    </source>
</reference>
<evidence type="ECO:0000256" key="5">
    <source>
        <dbReference type="ARBA" id="ARBA00022490"/>
    </source>
</evidence>
<feature type="compositionally biased region" description="Polar residues" evidence="21">
    <location>
        <begin position="1064"/>
        <end position="1088"/>
    </location>
</feature>
<evidence type="ECO:0000313" key="24">
    <source>
        <dbReference type="Proteomes" id="UP001239994"/>
    </source>
</evidence>
<dbReference type="GO" id="GO:0005874">
    <property type="term" value="C:microtubule"/>
    <property type="evidence" value="ECO:0007669"/>
    <property type="project" value="UniProtKB-KW"/>
</dbReference>
<evidence type="ECO:0000256" key="10">
    <source>
        <dbReference type="ARBA" id="ARBA00022705"/>
    </source>
</evidence>
<comment type="subcellular location">
    <subcellularLocation>
        <location evidence="1">Cytoplasm</location>
        <location evidence="1">Cytoskeleton</location>
        <location evidence="1">Spindle</location>
    </subcellularLocation>
</comment>
<feature type="coiled-coil region" evidence="20">
    <location>
        <begin position="102"/>
        <end position="129"/>
    </location>
</feature>
<dbReference type="PRINTS" id="PR02089">
    <property type="entry name" value="HAUSAUGMINL3"/>
</dbReference>
<evidence type="ECO:0000259" key="22">
    <source>
        <dbReference type="SMART" id="SM00482"/>
    </source>
</evidence>
<dbReference type="GO" id="GO:0051301">
    <property type="term" value="P:cell division"/>
    <property type="evidence" value="ECO:0007669"/>
    <property type="project" value="UniProtKB-KW"/>
</dbReference>
<keyword evidence="14 20" id="KW-0175">Coiled coil</keyword>
<dbReference type="SMART" id="SM00482">
    <property type="entry name" value="POLAc"/>
    <property type="match status" value="1"/>
</dbReference>
<evidence type="ECO:0000256" key="18">
    <source>
        <dbReference type="ARBA" id="ARBA00023306"/>
    </source>
</evidence>
<dbReference type="Gene3D" id="1.20.1060.10">
    <property type="entry name" value="Taq DNA Polymerase, Chain T, domain 4"/>
    <property type="match status" value="1"/>
</dbReference>
<evidence type="ECO:0000256" key="13">
    <source>
        <dbReference type="ARBA" id="ARBA00022932"/>
    </source>
</evidence>
<feature type="region of interest" description="Disordered" evidence="21">
    <location>
        <begin position="1053"/>
        <end position="1124"/>
    </location>
</feature>
<keyword evidence="18" id="KW-0131">Cell cycle</keyword>
<dbReference type="CDD" id="cd08638">
    <property type="entry name" value="DNA_pol_A_theta"/>
    <property type="match status" value="1"/>
</dbReference>
<keyword evidence="13" id="KW-0239">DNA-directed DNA polymerase</keyword>
<evidence type="ECO:0000256" key="21">
    <source>
        <dbReference type="SAM" id="MobiDB-lite"/>
    </source>
</evidence>
<dbReference type="Pfam" id="PF14932">
    <property type="entry name" value="HAUS-augmin3"/>
    <property type="match status" value="1"/>
</dbReference>
<keyword evidence="9" id="KW-0493">Microtubule</keyword>
<dbReference type="InterPro" id="IPR032733">
    <property type="entry name" value="HAUS3_N"/>
</dbReference>
<feature type="compositionally biased region" description="Basic and acidic residues" evidence="21">
    <location>
        <begin position="1102"/>
        <end position="1111"/>
    </location>
</feature>
<dbReference type="SUPFAM" id="SSF56672">
    <property type="entry name" value="DNA/RNA polymerases"/>
    <property type="match status" value="1"/>
</dbReference>
<evidence type="ECO:0000256" key="2">
    <source>
        <dbReference type="ARBA" id="ARBA00007705"/>
    </source>
</evidence>
<dbReference type="InterPro" id="IPR002298">
    <property type="entry name" value="DNA_polymerase_A"/>
</dbReference>
<proteinExistence type="inferred from homology"/>
<dbReference type="InterPro" id="IPR036397">
    <property type="entry name" value="RNaseH_sf"/>
</dbReference>
<dbReference type="Pfam" id="PF00476">
    <property type="entry name" value="DNA_pol_A"/>
    <property type="match status" value="1"/>
</dbReference>
<keyword evidence="17" id="KW-0206">Cytoskeleton</keyword>
<evidence type="ECO:0000256" key="11">
    <source>
        <dbReference type="ARBA" id="ARBA00022763"/>
    </source>
</evidence>
<evidence type="ECO:0000313" key="23">
    <source>
        <dbReference type="EMBL" id="KAK1797248.1"/>
    </source>
</evidence>
<dbReference type="GO" id="GO:0003677">
    <property type="term" value="F:DNA binding"/>
    <property type="evidence" value="ECO:0007669"/>
    <property type="project" value="UniProtKB-KW"/>
</dbReference>
<comment type="catalytic activity">
    <reaction evidence="19">
        <text>DNA(n) + a 2'-deoxyribonucleoside 5'-triphosphate = DNA(n+1) + diphosphate</text>
        <dbReference type="Rhea" id="RHEA:22508"/>
        <dbReference type="Rhea" id="RHEA-COMP:17339"/>
        <dbReference type="Rhea" id="RHEA-COMP:17340"/>
        <dbReference type="ChEBI" id="CHEBI:33019"/>
        <dbReference type="ChEBI" id="CHEBI:61560"/>
        <dbReference type="ChEBI" id="CHEBI:173112"/>
        <dbReference type="EC" id="2.7.7.7"/>
    </reaction>
</comment>
<dbReference type="FunFam" id="1.10.150.20:FF:000002">
    <property type="entry name" value="DNA polymerase I"/>
    <property type="match status" value="1"/>
</dbReference>
<keyword evidence="7" id="KW-0808">Transferase</keyword>
<evidence type="ECO:0000256" key="9">
    <source>
        <dbReference type="ARBA" id="ARBA00022701"/>
    </source>
</evidence>
<accession>A0AAD8ZCX3</accession>
<evidence type="ECO:0000256" key="20">
    <source>
        <dbReference type="SAM" id="Coils"/>
    </source>
</evidence>
<dbReference type="InterPro" id="IPR026206">
    <property type="entry name" value="HAUS3"/>
</dbReference>
<name>A0AAD8ZCX3_9TELE</name>
<keyword evidence="12" id="KW-0498">Mitosis</keyword>
<evidence type="ECO:0000256" key="14">
    <source>
        <dbReference type="ARBA" id="ARBA00023054"/>
    </source>
</evidence>
<dbReference type="Gene3D" id="3.30.70.370">
    <property type="match status" value="1"/>
</dbReference>
<feature type="domain" description="DNA-directed DNA polymerase family A palm" evidence="22">
    <location>
        <begin position="1569"/>
        <end position="1773"/>
    </location>
</feature>
<dbReference type="GO" id="GO:0070652">
    <property type="term" value="C:HAUS complex"/>
    <property type="evidence" value="ECO:0007669"/>
    <property type="project" value="InterPro"/>
</dbReference>
<dbReference type="EMBL" id="JAROKS010000014">
    <property type="protein sequence ID" value="KAK1797248.1"/>
    <property type="molecule type" value="Genomic_DNA"/>
</dbReference>
<dbReference type="InterPro" id="IPR001098">
    <property type="entry name" value="DNA-dir_DNA_pol_A_palm_dom"/>
</dbReference>
<evidence type="ECO:0000256" key="17">
    <source>
        <dbReference type="ARBA" id="ARBA00023212"/>
    </source>
</evidence>
<keyword evidence="24" id="KW-1185">Reference proteome</keyword>
<dbReference type="Pfam" id="PF18049">
    <property type="entry name" value="DNA_pol_P_Exo"/>
    <property type="match status" value="1"/>
</dbReference>
<comment type="similarity">
    <text evidence="3">Belongs to the HAUS3 family.</text>
</comment>
<dbReference type="Gene3D" id="1.10.150.20">
    <property type="entry name" value="5' to 3' exonuclease, C-terminal subdomain"/>
    <property type="match status" value="1"/>
</dbReference>
<comment type="caution">
    <text evidence="23">The sequence shown here is derived from an EMBL/GenBank/DDBJ whole genome shotgun (WGS) entry which is preliminary data.</text>
</comment>
<evidence type="ECO:0000256" key="19">
    <source>
        <dbReference type="ARBA" id="ARBA00049244"/>
    </source>
</evidence>
<protein>
    <recommendedName>
        <fullName evidence="4">DNA-directed DNA polymerase</fullName>
        <ecNumber evidence="4">2.7.7.7</ecNumber>
    </recommendedName>
</protein>
<feature type="non-terminal residue" evidence="23">
    <location>
        <position position="1799"/>
    </location>
</feature>
<keyword evidence="6" id="KW-0132">Cell division</keyword>
<feature type="coiled-coil region" evidence="20">
    <location>
        <begin position="418"/>
        <end position="445"/>
    </location>
</feature>
<comment type="similarity">
    <text evidence="2">Belongs to the DNA polymerase type-A family.</text>
</comment>
<dbReference type="InterPro" id="IPR043502">
    <property type="entry name" value="DNA/RNA_pol_sf"/>
</dbReference>
<dbReference type="PANTHER" id="PTHR10133">
    <property type="entry name" value="DNA POLYMERASE I"/>
    <property type="match status" value="1"/>
</dbReference>
<dbReference type="PANTHER" id="PTHR10133:SF27">
    <property type="entry name" value="DNA POLYMERASE NU"/>
    <property type="match status" value="1"/>
</dbReference>
<keyword evidence="15" id="KW-0238">DNA-binding</keyword>
<dbReference type="GO" id="GO:0006261">
    <property type="term" value="P:DNA-templated DNA replication"/>
    <property type="evidence" value="ECO:0007669"/>
    <property type="project" value="InterPro"/>
</dbReference>
<dbReference type="EC" id="2.7.7.7" evidence="4"/>
<evidence type="ECO:0000256" key="4">
    <source>
        <dbReference type="ARBA" id="ARBA00012417"/>
    </source>
</evidence>
<dbReference type="Gene3D" id="3.30.420.10">
    <property type="entry name" value="Ribonuclease H-like superfamily/Ribonuclease H"/>
    <property type="match status" value="1"/>
</dbReference>
<dbReference type="GO" id="GO:0005819">
    <property type="term" value="C:spindle"/>
    <property type="evidence" value="ECO:0007669"/>
    <property type="project" value="UniProtKB-SubCell"/>
</dbReference>
<dbReference type="Proteomes" id="UP001239994">
    <property type="component" value="Unassembled WGS sequence"/>
</dbReference>
<sequence length="1799" mass="201554">MLNGERFVEALGRLGYPGAPSLRGSEFDWLFDAAPDNLHLFRVFCHRLSRNNVLTPEEVQAFRVLRESAKPILDETSLGELLKTCGHSSSAVGVHGSLSSLCEEGDVSVEDLEAELQALRKEKQLKLCRLKKLQMLASSRGADASAALVLCQGACSATNDANSGLAVENATTNAALEDLVKEATKLAGFLHAALPSMEKKDGNPLPPAPQSGPPVLLSQLSLEPYLRQEEQNTKALATYTQRQFFQSISDMVETSTSKCFQVKDLSCCSENEEEDEKVVESRRKEMAQLQWAHIVAQHQLLKAQAEEQGDRALKDWLMEQLNTPKEPLGSLQASWREPALRSELLCVQSDLDALMREPVRSALRDNARLLNVPVVHGDLALQIARRNYYTSRQAEVRDQLLRQKASFELLRLAQEAELRRGRRTMTQLEEVAQRLEGAAEMAAQRGSTLSKPELTQTPCLGFNTKLQVISSKDAPFSRLLHMLEVGKDPGECKDPLKTYGKLEVEASCLHGELMSVREALNGATREQSYTGARLERDRDALERAAYSHIMQPLLRPQVRATATPAQELCPNVQALSMVLGELEEKQKNLYKLLQDIVGDLRTKRAQLEKSAVLRRERELYVYFHLDPALLSKAVREMETKTGQTLREERGADEMESYPSSTLTTHPLSADAQAIMAALRAQYAGRVEKIQCMDSFNGRPMQPQSKYYKTTELPPQTNMHYLGSRSQRERAVRSAQSTLIENPSSYPKPQWTILHKEKERGFFSHSPKTEHHGQFGIQLFQSGDNTFSQWGEDEASDWRLIDHGDDDSLLALNAGNVTVPGSPEPCSRKGCTSWGNQNAGPDVAFPQTLSEISGRKGKVQQLCPSEGTASADRIPTVMQWSIGHLQTPTLTCSQQFEEDDHGQGSEIEKGNRGGSEAMDFFEERLAEVEGVIAMLAQEENNQQGLAKVQFNGFLSEGLDKGDFSMPYTNWRNIQKASNDSSTEKEHRVPPVVTGVHHNHQVLSQVTTGSYNIESLTKIVLPHKRPGKWEPPRPAQGHSRVTLSQELCPKQITSIPKLSSSSSSSEVQVCHQTEQSESTRQPINSANYAQSREKRPVESAAPQREWKKQEHSTKIHSNIPKPSKQRCFASELKDQLNLDRNTEVDVTSTSSKVTLALTSDPRICDASHLSQEVRMCVLEEARRARALVATMVYLDGTTQLDPEQKSTPAVCGFLVLLKKSLDSENLEESGTAEEKLLFLRLEHRPVWAQQDQQHNQDLFTKEMLLQMVCGAQSLVCYKAKDLLRMALTHFSGNLSWKQGKMMSPFIIHTSLSSCQVLDPQTAAWLLDPADSASCFQDLLNKHCSHPATYTPQPAFKKVTHIISSLSHLHMLMVELQNKLQMQGLWQLYFCMEMKMIPLLSAMESHKIYVDKKALKKTSEILGTKMKELEQEAHQAAGQQFRVSSSAQLRQVLFEKLHLHERCENKNLPKTVLKQQSTSEAVLLQLQGLHPLPKIILEYRQVHKIKSTFVDGILSCMTKAFISSTWNQTSAVTGRLSAKHPNFQALPKQPVQITKKQFIQEKEAELVTVHPRAMFIPREGCAFLSADFCQVELRLLAHLSSDPELLKIFQNPEADVFTMLASQWKGIHEDRVSSEDREHAKRIVYSVIYGAGKARLSGILGVSAEEASRFQDSFLQTYREVQGFIQHTVQHCHKYGYVKSIMGRRRALPHIHSADWGTRNQAERQAVNFVVQGSAADLCKMAMIQICSRVSSSTTLTARLIAQIHDELLFEVDDSQVEDFAVLVKETMESLQYIDCLGVSLT</sequence>
<dbReference type="InterPro" id="IPR040940">
    <property type="entry name" value="DNA_pol_P_Exo"/>
</dbReference>